<organism evidence="2 3">
    <name type="scientific">Cyclostephanos tholiformis</name>
    <dbReference type="NCBI Taxonomy" id="382380"/>
    <lineage>
        <taxon>Eukaryota</taxon>
        <taxon>Sar</taxon>
        <taxon>Stramenopiles</taxon>
        <taxon>Ochrophyta</taxon>
        <taxon>Bacillariophyta</taxon>
        <taxon>Coscinodiscophyceae</taxon>
        <taxon>Thalassiosirophycidae</taxon>
        <taxon>Stephanodiscales</taxon>
        <taxon>Stephanodiscaceae</taxon>
        <taxon>Cyclostephanos</taxon>
    </lineage>
</organism>
<protein>
    <submittedName>
        <fullName evidence="2">Uncharacterized protein</fullName>
    </submittedName>
</protein>
<dbReference type="Proteomes" id="UP001530377">
    <property type="component" value="Unassembled WGS sequence"/>
</dbReference>
<feature type="region of interest" description="Disordered" evidence="1">
    <location>
        <begin position="435"/>
        <end position="486"/>
    </location>
</feature>
<dbReference type="AlphaFoldDB" id="A0ABD3RY70"/>
<feature type="compositionally biased region" description="Acidic residues" evidence="1">
    <location>
        <begin position="48"/>
        <end position="59"/>
    </location>
</feature>
<name>A0ABD3RY70_9STRA</name>
<evidence type="ECO:0000313" key="2">
    <source>
        <dbReference type="EMBL" id="KAL3817175.1"/>
    </source>
</evidence>
<evidence type="ECO:0000256" key="1">
    <source>
        <dbReference type="SAM" id="MobiDB-lite"/>
    </source>
</evidence>
<feature type="region of interest" description="Disordered" evidence="1">
    <location>
        <begin position="312"/>
        <end position="356"/>
    </location>
</feature>
<feature type="region of interest" description="Disordered" evidence="1">
    <location>
        <begin position="1"/>
        <end position="67"/>
    </location>
</feature>
<gene>
    <name evidence="2" type="ORF">ACHAXA_007718</name>
</gene>
<evidence type="ECO:0000313" key="3">
    <source>
        <dbReference type="Proteomes" id="UP001530377"/>
    </source>
</evidence>
<accession>A0ABD3RY70</accession>
<proteinExistence type="predicted"/>
<dbReference type="EMBL" id="JALLPB020000116">
    <property type="protein sequence ID" value="KAL3817175.1"/>
    <property type="molecule type" value="Genomic_DNA"/>
</dbReference>
<comment type="caution">
    <text evidence="2">The sequence shown here is derived from an EMBL/GenBank/DDBJ whole genome shotgun (WGS) entry which is preliminary data.</text>
</comment>
<feature type="compositionally biased region" description="Low complexity" evidence="1">
    <location>
        <begin position="326"/>
        <end position="351"/>
    </location>
</feature>
<feature type="compositionally biased region" description="Basic and acidic residues" evidence="1">
    <location>
        <begin position="35"/>
        <end position="47"/>
    </location>
</feature>
<keyword evidence="3" id="KW-1185">Reference proteome</keyword>
<reference evidence="2 3" key="1">
    <citation type="submission" date="2024-10" db="EMBL/GenBank/DDBJ databases">
        <title>Updated reference genomes for cyclostephanoid diatoms.</title>
        <authorList>
            <person name="Roberts W.R."/>
            <person name="Alverson A.J."/>
        </authorList>
    </citation>
    <scope>NUCLEOTIDE SEQUENCE [LARGE SCALE GENOMIC DNA]</scope>
    <source>
        <strain evidence="2 3">AJA228-03</strain>
    </source>
</reference>
<sequence length="486" mass="52933">MPKNTKKNYAWSAFQSSPDPSTLPDIGGLFGGDAKMIEKEKNDREENNSEDDSGGDDEEKAAASPLYAGVSAGEAFLRQLTSQQAHGKNDDVGDAKVNKTFRTMESVELEMLSPLKKETEKNNEAMTGKSLDDNPMDSGEAALKSEIARQAKFQFPDPIMELMNPSGDPGGFGMPPMHHQQYHPQMPYHPPLHHSPNHQYPPMQQQYPGYPYPHQPPPNPYYHHPYAMPPNNIPPGFTTLQVRVPNILGPGNTMIVHGMHIAVPEGIPSGAIIPVMLPIHPPLGRHHNPTSHHPEHYVDYYYHHQHYFAQHHHQPQQMMGGYNSNQQSQQPQSQQPQSQQQQSQQHPQAHIPHPHPHSWAFKVAATVTPSKSIPDTVSQPVVTTPLADVASASLSTGTIGTNADVIHVPVISKAKREGTLVEAVGVTATSEVAAGGGGIVNKSKNEGVASSSKRSGKKKQHQKDASGGNSEGNKDGTVAKKKSGKK</sequence>